<comment type="function">
    <text evidence="8">Catalyzes the complex heterocyclic radical-mediated conversion of 6-carboxy-5,6,7,8-tetrahydropterin (CPH4) to 7-carboxy-7-deazaguanine (CDG), a step common to the biosynthetic pathways of all 7-deazapurine-containing compounds.</text>
</comment>
<comment type="caution">
    <text evidence="8">Lacks conserved residue(s) required for the propagation of feature annotation.</text>
</comment>
<accession>A0A2M7G709</accession>
<feature type="binding site" evidence="8">
    <location>
        <begin position="54"/>
        <end position="56"/>
    </location>
    <ligand>
        <name>S-adenosyl-L-methionine</name>
        <dbReference type="ChEBI" id="CHEBI:59789"/>
    </ligand>
</feature>
<feature type="binding site" evidence="8">
    <location>
        <position position="44"/>
    </location>
    <ligand>
        <name>substrate</name>
    </ligand>
</feature>
<keyword evidence="4 8" id="KW-0460">Magnesium</keyword>
<comment type="pathway">
    <text evidence="8">Purine metabolism; 7-cyano-7-deazaguanine biosynthesis.</text>
</comment>
<feature type="binding site" evidence="8">
    <location>
        <begin position="29"/>
        <end position="31"/>
    </location>
    <ligand>
        <name>substrate</name>
    </ligand>
</feature>
<comment type="cofactor">
    <cofactor evidence="8">
        <name>S-adenosyl-L-methionine</name>
        <dbReference type="ChEBI" id="CHEBI:59789"/>
    </cofactor>
    <text evidence="8">Binds 1 S-adenosyl-L-methionine per subunit.</text>
</comment>
<dbReference type="EC" id="4.3.99.3" evidence="8"/>
<keyword evidence="8" id="KW-0671">Queuosine biosynthesis</keyword>
<dbReference type="InterPro" id="IPR013785">
    <property type="entry name" value="Aldolase_TIM"/>
</dbReference>
<comment type="cofactor">
    <cofactor evidence="8">
        <name>Mg(2+)</name>
        <dbReference type="ChEBI" id="CHEBI:18420"/>
    </cofactor>
</comment>
<comment type="caution">
    <text evidence="10">The sequence shown here is derived from an EMBL/GenBank/DDBJ whole genome shotgun (WGS) entry which is preliminary data.</text>
</comment>
<reference evidence="10 11" key="1">
    <citation type="submission" date="2017-09" db="EMBL/GenBank/DDBJ databases">
        <title>Depth-based differentiation of microbial function through sediment-hosted aquifers and enrichment of novel symbionts in the deep terrestrial subsurface.</title>
        <authorList>
            <person name="Probst A.J."/>
            <person name="Ladd B."/>
            <person name="Jarett J.K."/>
            <person name="Geller-Mcgrath D.E."/>
            <person name="Sieber C.M."/>
            <person name="Emerson J.B."/>
            <person name="Anantharaman K."/>
            <person name="Thomas B.C."/>
            <person name="Malmstrom R."/>
            <person name="Stieglmeier M."/>
            <person name="Klingl A."/>
            <person name="Woyke T."/>
            <person name="Ryan C.M."/>
            <person name="Banfield J.F."/>
        </authorList>
    </citation>
    <scope>NUCLEOTIDE SEQUENCE [LARGE SCALE GENOMIC DNA]</scope>
    <source>
        <strain evidence="10">CG17_big_fil_post_rev_8_21_14_2_50_48_46</strain>
    </source>
</reference>
<protein>
    <recommendedName>
        <fullName evidence="8">7-carboxy-7-deazaguanine synthase</fullName>
        <shortName evidence="8">CDG synthase</shortName>
        <ecNumber evidence="8">4.3.99.3</ecNumber>
    </recommendedName>
    <alternativeName>
        <fullName evidence="8">Queuosine biosynthesis protein QueE</fullName>
    </alternativeName>
</protein>
<keyword evidence="5 8" id="KW-0408">Iron</keyword>
<sequence>MQTLTPAENIARKEHPKQEAYLVEVFSAIQGEGPIVGTRQIFIRFLGCHIQCAYCDTPATHTKQRQCRVERTPGLRDFESIANPVPISDLLQIVESLERFPGLHDSISLTGGEPLQHLRSLKALIPVLKPRFPLYLETDGILWQALEACIQDLEMIGMDMKLPSATGLQAFWEDHARFLTIAARQNVFVKLVFSRNSTLEELDQALEIISGTDRQIPLILQPVTPYGIVRHPPTPEQVLIWQERAKQALKQVRVIPQTHKMIGQI</sequence>
<name>A0A2M7G709_9BACT</name>
<evidence type="ECO:0000256" key="4">
    <source>
        <dbReference type="ARBA" id="ARBA00022842"/>
    </source>
</evidence>
<comment type="catalytic activity">
    <reaction evidence="8">
        <text>6-carboxy-5,6,7,8-tetrahydropterin + H(+) = 7-carboxy-7-carbaguanine + NH4(+)</text>
        <dbReference type="Rhea" id="RHEA:27974"/>
        <dbReference type="ChEBI" id="CHEBI:15378"/>
        <dbReference type="ChEBI" id="CHEBI:28938"/>
        <dbReference type="ChEBI" id="CHEBI:61032"/>
        <dbReference type="ChEBI" id="CHEBI:61036"/>
        <dbReference type="EC" id="4.3.99.3"/>
    </reaction>
</comment>
<feature type="binding site" evidence="8">
    <location>
        <position position="112"/>
    </location>
    <ligand>
        <name>S-adenosyl-L-methionine</name>
        <dbReference type="ChEBI" id="CHEBI:59789"/>
    </ligand>
</feature>
<comment type="cofactor">
    <cofactor evidence="8">
        <name>[4Fe-4S] cluster</name>
        <dbReference type="ChEBI" id="CHEBI:49883"/>
    </cofactor>
    <text evidence="8">Binds 1 [4Fe-4S] cluster. The cluster is coordinated with 3 cysteines and an exchangeable S-adenosyl-L-methionine.</text>
</comment>
<dbReference type="HAMAP" id="MF_00917">
    <property type="entry name" value="QueE"/>
    <property type="match status" value="1"/>
</dbReference>
<evidence type="ECO:0000256" key="5">
    <source>
        <dbReference type="ARBA" id="ARBA00023004"/>
    </source>
</evidence>
<dbReference type="InterPro" id="IPR024924">
    <property type="entry name" value="7-CO-7-deazaguanine_synth-like"/>
</dbReference>
<evidence type="ECO:0000256" key="8">
    <source>
        <dbReference type="HAMAP-Rule" id="MF_00917"/>
    </source>
</evidence>
<dbReference type="Pfam" id="PF13353">
    <property type="entry name" value="Fer4_12"/>
    <property type="match status" value="1"/>
</dbReference>
<dbReference type="Gene3D" id="3.20.20.70">
    <property type="entry name" value="Aldolase class I"/>
    <property type="match status" value="1"/>
</dbReference>
<keyword evidence="2 8" id="KW-0949">S-adenosyl-L-methionine</keyword>
<dbReference type="AlphaFoldDB" id="A0A2M7G709"/>
<dbReference type="GO" id="GO:0008616">
    <property type="term" value="P:tRNA queuosine(34) biosynthetic process"/>
    <property type="evidence" value="ECO:0007669"/>
    <property type="project" value="UniProtKB-UniRule"/>
</dbReference>
<feature type="domain" description="Radical SAM core" evidence="9">
    <location>
        <begin position="35"/>
        <end position="265"/>
    </location>
</feature>
<evidence type="ECO:0000256" key="7">
    <source>
        <dbReference type="ARBA" id="ARBA00023239"/>
    </source>
</evidence>
<keyword evidence="6 8" id="KW-0411">Iron-sulfur</keyword>
<evidence type="ECO:0000256" key="1">
    <source>
        <dbReference type="ARBA" id="ARBA00022485"/>
    </source>
</evidence>
<dbReference type="PIRSF" id="PIRSF000370">
    <property type="entry name" value="QueE"/>
    <property type="match status" value="1"/>
</dbReference>
<feature type="binding site" evidence="8">
    <location>
        <position position="57"/>
    </location>
    <ligand>
        <name>Mg(2+)</name>
        <dbReference type="ChEBI" id="CHEBI:18420"/>
    </ligand>
</feature>
<organism evidence="10 11">
    <name type="scientific">bacterium (Candidatus Blackallbacteria) CG17_big_fil_post_rev_8_21_14_2_50_48_46</name>
    <dbReference type="NCBI Taxonomy" id="2014261"/>
    <lineage>
        <taxon>Bacteria</taxon>
        <taxon>Candidatus Blackallbacteria</taxon>
    </lineage>
</organism>
<dbReference type="SUPFAM" id="SSF102114">
    <property type="entry name" value="Radical SAM enzymes"/>
    <property type="match status" value="1"/>
</dbReference>
<evidence type="ECO:0000313" key="11">
    <source>
        <dbReference type="Proteomes" id="UP000231019"/>
    </source>
</evidence>
<comment type="similarity">
    <text evidence="8">Belongs to the radical SAM superfamily. 7-carboxy-7-deazaguanine synthase family.</text>
</comment>
<dbReference type="UniPathway" id="UPA00391"/>
<comment type="subunit">
    <text evidence="8">Homodimer.</text>
</comment>
<proteinExistence type="inferred from homology"/>
<keyword evidence="1 8" id="KW-0004">4Fe-4S</keyword>
<feature type="binding site" evidence="8">
    <location>
        <position position="52"/>
    </location>
    <ligand>
        <name>[4Fe-4S] cluster</name>
        <dbReference type="ChEBI" id="CHEBI:49883"/>
        <note>4Fe-4S-S-AdoMet</note>
    </ligand>
</feature>
<dbReference type="GO" id="GO:0051539">
    <property type="term" value="F:4 iron, 4 sulfur cluster binding"/>
    <property type="evidence" value="ECO:0007669"/>
    <property type="project" value="UniProtKB-UniRule"/>
</dbReference>
<feature type="binding site" evidence="8">
    <location>
        <position position="48"/>
    </location>
    <ligand>
        <name>[4Fe-4S] cluster</name>
        <dbReference type="ChEBI" id="CHEBI:49883"/>
        <note>4Fe-4S-S-AdoMet</note>
    </ligand>
</feature>
<feature type="binding site" evidence="8">
    <location>
        <position position="55"/>
    </location>
    <ligand>
        <name>[4Fe-4S] cluster</name>
        <dbReference type="ChEBI" id="CHEBI:49883"/>
        <note>4Fe-4S-S-AdoMet</note>
    </ligand>
</feature>
<evidence type="ECO:0000256" key="2">
    <source>
        <dbReference type="ARBA" id="ARBA00022691"/>
    </source>
</evidence>
<dbReference type="GO" id="GO:1904047">
    <property type="term" value="F:S-adenosyl-L-methionine binding"/>
    <property type="evidence" value="ECO:0007669"/>
    <property type="project" value="UniProtKB-UniRule"/>
</dbReference>
<keyword evidence="7 8" id="KW-0456">Lyase</keyword>
<evidence type="ECO:0000259" key="9">
    <source>
        <dbReference type="PROSITE" id="PS51918"/>
    </source>
</evidence>
<dbReference type="SFLD" id="SFLDS00029">
    <property type="entry name" value="Radical_SAM"/>
    <property type="match status" value="1"/>
</dbReference>
<keyword evidence="3 8" id="KW-0479">Metal-binding</keyword>
<gene>
    <name evidence="8" type="primary">queE</name>
    <name evidence="10" type="ORF">COW36_08225</name>
</gene>
<dbReference type="Proteomes" id="UP000231019">
    <property type="component" value="Unassembled WGS sequence"/>
</dbReference>
<dbReference type="InterPro" id="IPR058240">
    <property type="entry name" value="rSAM_sf"/>
</dbReference>
<dbReference type="PROSITE" id="PS51918">
    <property type="entry name" value="RADICAL_SAM"/>
    <property type="match status" value="1"/>
</dbReference>
<evidence type="ECO:0000256" key="6">
    <source>
        <dbReference type="ARBA" id="ARBA00023014"/>
    </source>
</evidence>
<evidence type="ECO:0000313" key="10">
    <source>
        <dbReference type="EMBL" id="PIW17476.1"/>
    </source>
</evidence>
<evidence type="ECO:0000256" key="3">
    <source>
        <dbReference type="ARBA" id="ARBA00022723"/>
    </source>
</evidence>
<dbReference type="InterPro" id="IPR007197">
    <property type="entry name" value="rSAM"/>
</dbReference>
<dbReference type="PANTHER" id="PTHR42836">
    <property type="entry name" value="7-CARBOXY-7-DEAZAGUANINE SYNTHASE"/>
    <property type="match status" value="1"/>
</dbReference>
<feature type="binding site" evidence="8">
    <location>
        <position position="110"/>
    </location>
    <ligand>
        <name>substrate</name>
    </ligand>
</feature>
<dbReference type="PANTHER" id="PTHR42836:SF1">
    <property type="entry name" value="7-CARBOXY-7-DEAZAGUANINE SYNTHASE"/>
    <property type="match status" value="1"/>
</dbReference>
<dbReference type="GO" id="GO:0000287">
    <property type="term" value="F:magnesium ion binding"/>
    <property type="evidence" value="ECO:0007669"/>
    <property type="project" value="UniProtKB-UniRule"/>
</dbReference>
<dbReference type="EMBL" id="PFFQ01000023">
    <property type="protein sequence ID" value="PIW17476.1"/>
    <property type="molecule type" value="Genomic_DNA"/>
</dbReference>
<dbReference type="GO" id="GO:0016840">
    <property type="term" value="F:carbon-nitrogen lyase activity"/>
    <property type="evidence" value="ECO:0007669"/>
    <property type="project" value="UniProtKB-UniRule"/>
</dbReference>